<dbReference type="Pfam" id="PF13471">
    <property type="entry name" value="Transglut_core3"/>
    <property type="match status" value="1"/>
</dbReference>
<dbReference type="EMBL" id="AP027272">
    <property type="protein sequence ID" value="BDX07617.1"/>
    <property type="molecule type" value="Genomic_DNA"/>
</dbReference>
<keyword evidence="1" id="KW-1133">Transmembrane helix</keyword>
<keyword evidence="1" id="KW-0812">Transmembrane</keyword>
<dbReference type="InterPro" id="IPR032708">
    <property type="entry name" value="McjB_C"/>
</dbReference>
<protein>
    <recommendedName>
        <fullName evidence="2">Microcin J25-processing protein McjB C-terminal domain-containing protein</fullName>
    </recommendedName>
</protein>
<evidence type="ECO:0000313" key="4">
    <source>
        <dbReference type="Proteomes" id="UP001333710"/>
    </source>
</evidence>
<organism evidence="3 4">
    <name type="scientific">Planctobacterium marinum</name>
    <dbReference type="NCBI Taxonomy" id="1631968"/>
    <lineage>
        <taxon>Bacteria</taxon>
        <taxon>Pseudomonadati</taxon>
        <taxon>Pseudomonadota</taxon>
        <taxon>Gammaproteobacteria</taxon>
        <taxon>Alteromonadales</taxon>
        <taxon>Alteromonadaceae</taxon>
        <taxon>Planctobacterium</taxon>
    </lineage>
</organism>
<proteinExistence type="predicted"/>
<dbReference type="InterPro" id="IPR053521">
    <property type="entry name" value="McjB-like"/>
</dbReference>
<evidence type="ECO:0000313" key="3">
    <source>
        <dbReference type="EMBL" id="BDX07617.1"/>
    </source>
</evidence>
<gene>
    <name evidence="3" type="ORF">MACH26_31380</name>
</gene>
<evidence type="ECO:0000259" key="2">
    <source>
        <dbReference type="Pfam" id="PF13471"/>
    </source>
</evidence>
<dbReference type="NCBIfam" id="NF033537">
    <property type="entry name" value="lasso_biosyn_B2"/>
    <property type="match status" value="1"/>
</dbReference>
<reference evidence="3" key="1">
    <citation type="submission" date="2023-01" db="EMBL/GenBank/DDBJ databases">
        <title>Complete genome sequence of Planctobacterium marinum strain Dej080120_11.</title>
        <authorList>
            <person name="Ueki S."/>
            <person name="Maruyama F."/>
        </authorList>
    </citation>
    <scope>NUCLEOTIDE SEQUENCE</scope>
    <source>
        <strain evidence="3">Dej080120_11</strain>
    </source>
</reference>
<keyword evidence="4" id="KW-1185">Reference proteome</keyword>
<dbReference type="RefSeq" id="WP_338293668.1">
    <property type="nucleotide sequence ID" value="NZ_AP027272.1"/>
</dbReference>
<feature type="domain" description="Microcin J25-processing protein McjB C-terminal" evidence="2">
    <location>
        <begin position="34"/>
        <end position="143"/>
    </location>
</feature>
<evidence type="ECO:0000256" key="1">
    <source>
        <dbReference type="SAM" id="Phobius"/>
    </source>
</evidence>
<dbReference type="AlphaFoldDB" id="A0AA48HRY8"/>
<accession>A0AA48HRY8</accession>
<sequence>MKVTTLKKLRQIKSTELLLWIEACMLLAIARFLVWAFPFKYWVKLIGESMSTSRVHKQPKISQEKRFRIAWAVKSAAYHVPWQALCLPQAMTAKWMLGFRGQSSKLYLGVKSGSNNGQGMAAHAWLSCCEGVITGGDVEQEFVSVSHFI</sequence>
<feature type="transmembrane region" description="Helical" evidence="1">
    <location>
        <begin position="17"/>
        <end position="37"/>
    </location>
</feature>
<name>A0AA48HRY8_9ALTE</name>
<keyword evidence="1" id="KW-0472">Membrane</keyword>
<dbReference type="KEGG" id="pmaw:MACH26_31380"/>
<dbReference type="Proteomes" id="UP001333710">
    <property type="component" value="Chromosome"/>
</dbReference>